<dbReference type="InterPro" id="IPR001757">
    <property type="entry name" value="P_typ_ATPase"/>
</dbReference>
<evidence type="ECO:0000256" key="4">
    <source>
        <dbReference type="ARBA" id="ARBA00022989"/>
    </source>
</evidence>
<dbReference type="InterPro" id="IPR018303">
    <property type="entry name" value="ATPase_P-typ_P_site"/>
</dbReference>
<dbReference type="SFLD" id="SFLDF00027">
    <property type="entry name" value="p-type_atpase"/>
    <property type="match status" value="1"/>
</dbReference>
<dbReference type="SUPFAM" id="SSF81660">
    <property type="entry name" value="Metal cation-transporting ATPase, ATP-binding domain N"/>
    <property type="match status" value="1"/>
</dbReference>
<feature type="transmembrane region" description="Helical" evidence="6">
    <location>
        <begin position="783"/>
        <end position="802"/>
    </location>
</feature>
<dbReference type="InterPro" id="IPR036412">
    <property type="entry name" value="HAD-like_sf"/>
</dbReference>
<feature type="transmembrane region" description="Helical" evidence="6">
    <location>
        <begin position="626"/>
        <end position="647"/>
    </location>
</feature>
<dbReference type="PRINTS" id="PR00119">
    <property type="entry name" value="CATATPASE"/>
</dbReference>
<dbReference type="Pfam" id="PF00122">
    <property type="entry name" value="E1-E2_ATPase"/>
    <property type="match status" value="1"/>
</dbReference>
<dbReference type="Gene3D" id="3.40.1110.10">
    <property type="entry name" value="Calcium-transporting ATPase, cytoplasmic domain N"/>
    <property type="match status" value="1"/>
</dbReference>
<feature type="transmembrane region" description="Helical" evidence="6">
    <location>
        <begin position="653"/>
        <end position="675"/>
    </location>
</feature>
<evidence type="ECO:0000256" key="6">
    <source>
        <dbReference type="SAM" id="Phobius"/>
    </source>
</evidence>
<evidence type="ECO:0000313" key="8">
    <source>
        <dbReference type="EMBL" id="PJJ30835.1"/>
    </source>
</evidence>
<gene>
    <name evidence="8" type="ORF">H171_4452</name>
</gene>
<dbReference type="SUPFAM" id="SSF81653">
    <property type="entry name" value="Calcium ATPase, transduction domain A"/>
    <property type="match status" value="1"/>
</dbReference>
<dbReference type="InterPro" id="IPR023214">
    <property type="entry name" value="HAD_sf"/>
</dbReference>
<dbReference type="SFLD" id="SFLDG00002">
    <property type="entry name" value="C1.7:_P-type_atpase_like"/>
    <property type="match status" value="1"/>
</dbReference>
<dbReference type="GO" id="GO:0016020">
    <property type="term" value="C:membrane"/>
    <property type="evidence" value="ECO:0007669"/>
    <property type="project" value="UniProtKB-SubCell"/>
</dbReference>
<dbReference type="SFLD" id="SFLDS00003">
    <property type="entry name" value="Haloacid_Dehalogenase"/>
    <property type="match status" value="1"/>
</dbReference>
<sequence length="824" mass="90514">MDQLTTELYRNCNGDHHMKDRKGKGLLINKTLKRCNPDIGTGLTAEQVRNRIDAGAVNIQRTGLTPSISSIISKNIFTLFNFINIFLAVILVIVGHPENILFLGIAISNTCMGIFQELRAKHGLDKLSVLAKAHVTVIRDGSEYTVAQDEIVLDDIVILAIGNQVCADAVVVSSERLEVDESLLTGETDRIQKSKGDTLLSGSYVTSGHGYAQITAIGENSYAHSLTVEAKKSKKQVPPLLRTLNRIILILTIVILPLGTTLFYMKYFLLGDSLETAVLGSSASVLGMIPAGLILLTGVTMTVGALKLAKRKALVQELYSIETLARTDVLCLDKTGTITDGSLQFERLELYSDASEKEVELAVSELMGTLEDKNATAAALTKAFGKTENWISDIILPFSSERKWSGATFKEKGSYIIGAPNIVFKGSNKDFLEQANEKAALGFRVLCLAHSPLSITEEKLPEELSCFALLVLSDHLRENANETFRYFSQEGVILKVISGDNPRTVQAVAEKAGISGSDKSIDMNLVESEADYAAIVEEYTIFGHVTPQQKRELIRGLKKNGHTACMTGDGVNDILAMREADCSVAMVGGSDAARSASDFVLITDDFSVMIDVLKEGRRVINNIEKVAAIFLLKTAYSVLLTLIYIFIPYPYPIAPLQMMPINELTIGIPSFFLALQANYSRPEGKLLTNILEHTIPAAITVVFNTLYIQLAGILFHIPTTETSTMVVFLIGVMGFYQLAKLAKPYTQRIRLLLIGLICSFVLCFALLGNLFMLSSLISRNVFFYMPLVYFSYHVHSFLGNVCRKAVEAFHILKTAGWLKRSVRE</sequence>
<evidence type="ECO:0000259" key="7">
    <source>
        <dbReference type="Pfam" id="PF00122"/>
    </source>
</evidence>
<dbReference type="PROSITE" id="PS00154">
    <property type="entry name" value="ATPASE_E1_E2"/>
    <property type="match status" value="1"/>
</dbReference>
<dbReference type="SUPFAM" id="SSF81665">
    <property type="entry name" value="Calcium ATPase, transmembrane domain M"/>
    <property type="match status" value="1"/>
</dbReference>
<evidence type="ECO:0000256" key="3">
    <source>
        <dbReference type="ARBA" id="ARBA00022967"/>
    </source>
</evidence>
<dbReference type="NCBIfam" id="TIGR01494">
    <property type="entry name" value="ATPase_P-type"/>
    <property type="match status" value="2"/>
</dbReference>
<dbReference type="SUPFAM" id="SSF56784">
    <property type="entry name" value="HAD-like"/>
    <property type="match status" value="1"/>
</dbReference>
<evidence type="ECO:0000256" key="1">
    <source>
        <dbReference type="ARBA" id="ARBA00004141"/>
    </source>
</evidence>
<dbReference type="InterPro" id="IPR059000">
    <property type="entry name" value="ATPase_P-type_domA"/>
</dbReference>
<evidence type="ECO:0000313" key="9">
    <source>
        <dbReference type="Proteomes" id="UP000231092"/>
    </source>
</evidence>
<dbReference type="GO" id="GO:0005524">
    <property type="term" value="F:ATP binding"/>
    <property type="evidence" value="ECO:0007669"/>
    <property type="project" value="InterPro"/>
</dbReference>
<dbReference type="Proteomes" id="UP000231092">
    <property type="component" value="Unassembled WGS sequence"/>
</dbReference>
<dbReference type="InterPro" id="IPR023299">
    <property type="entry name" value="ATPase_P-typ_cyto_dom_N"/>
</dbReference>
<keyword evidence="4 6" id="KW-1133">Transmembrane helix</keyword>
<feature type="transmembrane region" description="Helical" evidence="6">
    <location>
        <begin position="723"/>
        <end position="739"/>
    </location>
</feature>
<comment type="subcellular location">
    <subcellularLocation>
        <location evidence="1">Membrane</location>
        <topology evidence="1">Multi-pass membrane protein</topology>
    </subcellularLocation>
</comment>
<proteinExistence type="predicted"/>
<organism evidence="8 9">
    <name type="scientific">[Clostridium] celerecrescens 18A</name>
    <dbReference type="NCBI Taxonomy" id="1286362"/>
    <lineage>
        <taxon>Bacteria</taxon>
        <taxon>Bacillati</taxon>
        <taxon>Bacillota</taxon>
        <taxon>Clostridia</taxon>
        <taxon>Lachnospirales</taxon>
        <taxon>Lachnospiraceae</taxon>
        <taxon>Lacrimispora</taxon>
    </lineage>
</organism>
<dbReference type="InterPro" id="IPR008250">
    <property type="entry name" value="ATPase_P-typ_transduc_dom_A_sf"/>
</dbReference>
<dbReference type="PRINTS" id="PR00120">
    <property type="entry name" value="HATPASE"/>
</dbReference>
<dbReference type="Gene3D" id="3.40.50.1000">
    <property type="entry name" value="HAD superfamily/HAD-like"/>
    <property type="match status" value="1"/>
</dbReference>
<feature type="transmembrane region" description="Helical" evidence="6">
    <location>
        <begin position="244"/>
        <end position="265"/>
    </location>
</feature>
<keyword evidence="3" id="KW-1278">Translocase</keyword>
<feature type="transmembrane region" description="Helical" evidence="6">
    <location>
        <begin position="751"/>
        <end position="777"/>
    </location>
</feature>
<dbReference type="PANTHER" id="PTHR42861">
    <property type="entry name" value="CALCIUM-TRANSPORTING ATPASE"/>
    <property type="match status" value="1"/>
</dbReference>
<dbReference type="Pfam" id="PF00702">
    <property type="entry name" value="Hydrolase"/>
    <property type="match status" value="1"/>
</dbReference>
<reference evidence="8 9" key="1">
    <citation type="submission" date="2017-11" db="EMBL/GenBank/DDBJ databases">
        <title>Understudied soil microbes with underappreciated capabilities: Untangling the Clostridium saccharolyticum group.</title>
        <authorList>
            <person name="Leschine S."/>
        </authorList>
    </citation>
    <scope>NUCLEOTIDE SEQUENCE [LARGE SCALE GENOMIC DNA]</scope>
    <source>
        <strain evidence="8 9">18A</strain>
    </source>
</reference>
<dbReference type="Gene3D" id="1.20.1110.10">
    <property type="entry name" value="Calcium-transporting ATPase, transmembrane domain"/>
    <property type="match status" value="1"/>
</dbReference>
<dbReference type="EMBL" id="PGET01000001">
    <property type="protein sequence ID" value="PJJ30835.1"/>
    <property type="molecule type" value="Genomic_DNA"/>
</dbReference>
<feature type="transmembrane region" description="Helical" evidence="6">
    <location>
        <begin position="695"/>
        <end position="717"/>
    </location>
</feature>
<keyword evidence="2 6" id="KW-0812">Transmembrane</keyword>
<dbReference type="Gene3D" id="2.70.150.10">
    <property type="entry name" value="Calcium-transporting ATPase, cytoplasmic transduction domain A"/>
    <property type="match status" value="1"/>
</dbReference>
<dbReference type="InterPro" id="IPR023298">
    <property type="entry name" value="ATPase_P-typ_TM_dom_sf"/>
</dbReference>
<dbReference type="GO" id="GO:0016887">
    <property type="term" value="F:ATP hydrolysis activity"/>
    <property type="evidence" value="ECO:0007669"/>
    <property type="project" value="InterPro"/>
</dbReference>
<evidence type="ECO:0000256" key="2">
    <source>
        <dbReference type="ARBA" id="ARBA00022692"/>
    </source>
</evidence>
<evidence type="ECO:0000256" key="5">
    <source>
        <dbReference type="ARBA" id="ARBA00023136"/>
    </source>
</evidence>
<feature type="domain" description="P-type ATPase A" evidence="7">
    <location>
        <begin position="130"/>
        <end position="227"/>
    </location>
</feature>
<accession>A0A2M8ZBN3</accession>
<name>A0A2M8ZBN3_9FIRM</name>
<feature type="transmembrane region" description="Helical" evidence="6">
    <location>
        <begin position="285"/>
        <end position="306"/>
    </location>
</feature>
<dbReference type="InterPro" id="IPR044492">
    <property type="entry name" value="P_typ_ATPase_HD_dom"/>
</dbReference>
<dbReference type="AlphaFoldDB" id="A0A2M8ZBN3"/>
<keyword evidence="5 6" id="KW-0472">Membrane</keyword>
<protein>
    <submittedName>
        <fullName evidence="8">Cation-transporting ATPase E</fullName>
    </submittedName>
</protein>
<comment type="caution">
    <text evidence="8">The sequence shown here is derived from an EMBL/GenBank/DDBJ whole genome shotgun (WGS) entry which is preliminary data.</text>
</comment>